<dbReference type="OrthoDB" id="2356263at2"/>
<dbReference type="EMBL" id="BJON01000020">
    <property type="protein sequence ID" value="GED71371.1"/>
    <property type="molecule type" value="Genomic_DNA"/>
</dbReference>
<name>A0A0K9YLP2_9BACL</name>
<dbReference type="EMBL" id="LGIQ01000011">
    <property type="protein sequence ID" value="KNB69653.1"/>
    <property type="molecule type" value="Genomic_DNA"/>
</dbReference>
<dbReference type="InterPro" id="IPR001647">
    <property type="entry name" value="HTH_TetR"/>
</dbReference>
<dbReference type="PROSITE" id="PS50977">
    <property type="entry name" value="HTH_TETR_2"/>
    <property type="match status" value="1"/>
</dbReference>
<dbReference type="PATRIC" id="fig|54915.3.peg.4745"/>
<feature type="DNA-binding region" description="H-T-H motif" evidence="2">
    <location>
        <begin position="39"/>
        <end position="58"/>
    </location>
</feature>
<dbReference type="Gene3D" id="1.10.357.10">
    <property type="entry name" value="Tetracycline Repressor, domain 2"/>
    <property type="match status" value="1"/>
</dbReference>
<evidence type="ECO:0000313" key="6">
    <source>
        <dbReference type="Proteomes" id="UP000036834"/>
    </source>
</evidence>
<evidence type="ECO:0000313" key="4">
    <source>
        <dbReference type="EMBL" id="GED71371.1"/>
    </source>
</evidence>
<reference evidence="4 7" key="3">
    <citation type="submission" date="2019-06" db="EMBL/GenBank/DDBJ databases">
        <title>Whole genome shotgun sequence of Brevibacillus reuszeri NBRC 15719.</title>
        <authorList>
            <person name="Hosoyama A."/>
            <person name="Uohara A."/>
            <person name="Ohji S."/>
            <person name="Ichikawa N."/>
        </authorList>
    </citation>
    <scope>NUCLEOTIDE SEQUENCE [LARGE SCALE GENOMIC DNA]</scope>
    <source>
        <strain evidence="4 7">NBRC 15719</strain>
    </source>
</reference>
<dbReference type="PRINTS" id="PR00455">
    <property type="entry name" value="HTHTETR"/>
</dbReference>
<dbReference type="AlphaFoldDB" id="A0A0K9YLP2"/>
<dbReference type="InterPro" id="IPR050624">
    <property type="entry name" value="HTH-type_Tx_Regulator"/>
</dbReference>
<evidence type="ECO:0000256" key="2">
    <source>
        <dbReference type="PROSITE-ProRule" id="PRU00335"/>
    </source>
</evidence>
<dbReference type="Proteomes" id="UP000036834">
    <property type="component" value="Unassembled WGS sequence"/>
</dbReference>
<dbReference type="SUPFAM" id="SSF48498">
    <property type="entry name" value="Tetracyclin repressor-like, C-terminal domain"/>
    <property type="match status" value="1"/>
</dbReference>
<dbReference type="InterPro" id="IPR036271">
    <property type="entry name" value="Tet_transcr_reg_TetR-rel_C_sf"/>
</dbReference>
<dbReference type="InterPro" id="IPR009057">
    <property type="entry name" value="Homeodomain-like_sf"/>
</dbReference>
<reference evidence="5" key="2">
    <citation type="submission" date="2015-07" db="EMBL/GenBank/DDBJ databases">
        <title>MeaNS - Measles Nucleotide Surveillance Program.</title>
        <authorList>
            <person name="Tran T."/>
            <person name="Druce J."/>
        </authorList>
    </citation>
    <scope>NUCLEOTIDE SEQUENCE</scope>
    <source>
        <strain evidence="5">DSM 9887</strain>
    </source>
</reference>
<evidence type="ECO:0000256" key="1">
    <source>
        <dbReference type="ARBA" id="ARBA00023125"/>
    </source>
</evidence>
<dbReference type="PANTHER" id="PTHR43479:SF11">
    <property type="entry name" value="ACREF_ENVCD OPERON REPRESSOR-RELATED"/>
    <property type="match status" value="1"/>
</dbReference>
<dbReference type="STRING" id="54915.ADS79_27765"/>
<feature type="domain" description="HTH tetR-type" evidence="3">
    <location>
        <begin position="16"/>
        <end position="76"/>
    </location>
</feature>
<dbReference type="Proteomes" id="UP000319578">
    <property type="component" value="Unassembled WGS sequence"/>
</dbReference>
<evidence type="ECO:0000259" key="3">
    <source>
        <dbReference type="PROSITE" id="PS50977"/>
    </source>
</evidence>
<keyword evidence="7" id="KW-1185">Reference proteome</keyword>
<evidence type="ECO:0000313" key="7">
    <source>
        <dbReference type="Proteomes" id="UP000319578"/>
    </source>
</evidence>
<dbReference type="PANTHER" id="PTHR43479">
    <property type="entry name" value="ACREF/ENVCD OPERON REPRESSOR-RELATED"/>
    <property type="match status" value="1"/>
</dbReference>
<dbReference type="GO" id="GO:0003677">
    <property type="term" value="F:DNA binding"/>
    <property type="evidence" value="ECO:0007669"/>
    <property type="project" value="UniProtKB-UniRule"/>
</dbReference>
<protein>
    <submittedName>
        <fullName evidence="4 5">Transcriptional regulator</fullName>
    </submittedName>
</protein>
<reference evidence="6" key="1">
    <citation type="submission" date="2015-07" db="EMBL/GenBank/DDBJ databases">
        <title>Genome sequencing project for genomic taxonomy and phylogenomics of Bacillus-like bacteria.</title>
        <authorList>
            <person name="Liu B."/>
            <person name="Wang J."/>
            <person name="Zhu Y."/>
            <person name="Liu G."/>
            <person name="Chen Q."/>
            <person name="Chen Z."/>
            <person name="Lan J."/>
            <person name="Che J."/>
            <person name="Ge C."/>
            <person name="Shi H."/>
            <person name="Pan Z."/>
            <person name="Liu X."/>
        </authorList>
    </citation>
    <scope>NUCLEOTIDE SEQUENCE [LARGE SCALE GENOMIC DNA]</scope>
    <source>
        <strain evidence="6">DSM 9887</strain>
    </source>
</reference>
<accession>A0A0K9YLP2</accession>
<keyword evidence="1 2" id="KW-0238">DNA-binding</keyword>
<comment type="caution">
    <text evidence="5">The sequence shown here is derived from an EMBL/GenBank/DDBJ whole genome shotgun (WGS) entry which is preliminary data.</text>
</comment>
<proteinExistence type="predicted"/>
<dbReference type="RefSeq" id="WP_049741682.1">
    <property type="nucleotide sequence ID" value="NZ_BJON01000020.1"/>
</dbReference>
<organism evidence="5 6">
    <name type="scientific">Brevibacillus reuszeri</name>
    <dbReference type="NCBI Taxonomy" id="54915"/>
    <lineage>
        <taxon>Bacteria</taxon>
        <taxon>Bacillati</taxon>
        <taxon>Bacillota</taxon>
        <taxon>Bacilli</taxon>
        <taxon>Bacillales</taxon>
        <taxon>Paenibacillaceae</taxon>
        <taxon>Brevibacillus</taxon>
    </lineage>
</organism>
<dbReference type="InterPro" id="IPR023772">
    <property type="entry name" value="DNA-bd_HTH_TetR-type_CS"/>
</dbReference>
<dbReference type="Pfam" id="PF00440">
    <property type="entry name" value="TetR_N"/>
    <property type="match status" value="1"/>
</dbReference>
<sequence>MKDANKEKGRQSFIAEARREQIIEAAIKTLDDIGYVKASLAQIAKNADISTGLISYHFSDKSDLMNHLLTNLLERSTTYILERVGKEDTPQKKLHAFIVASLAYQGTHRERNIALLEIIFNARTPDNIPYYKLSDDQEDLIMKELRQILYDGQEQGVFGNFNVDVMCNLIQGGIGEYTLNNSITKKVDLETYSIELTNIIEKAVFSSKETNLLNDGR</sequence>
<gene>
    <name evidence="5" type="ORF">ADS79_27765</name>
    <name evidence="4" type="ORF">BRE01_50730</name>
</gene>
<evidence type="ECO:0000313" key="5">
    <source>
        <dbReference type="EMBL" id="KNB69653.1"/>
    </source>
</evidence>
<dbReference type="PROSITE" id="PS01081">
    <property type="entry name" value="HTH_TETR_1"/>
    <property type="match status" value="1"/>
</dbReference>
<dbReference type="SUPFAM" id="SSF46689">
    <property type="entry name" value="Homeodomain-like"/>
    <property type="match status" value="1"/>
</dbReference>